<keyword evidence="2" id="KW-1185">Reference proteome</keyword>
<gene>
    <name evidence="1" type="ORF">PSON_ATCC_30995.1.T2620010</name>
</gene>
<evidence type="ECO:0000313" key="2">
    <source>
        <dbReference type="Proteomes" id="UP000692954"/>
    </source>
</evidence>
<accession>A0A8S1RRY1</accession>
<reference evidence="1" key="1">
    <citation type="submission" date="2021-01" db="EMBL/GenBank/DDBJ databases">
        <authorList>
            <consortium name="Genoscope - CEA"/>
            <person name="William W."/>
        </authorList>
    </citation>
    <scope>NUCLEOTIDE SEQUENCE</scope>
</reference>
<protein>
    <submittedName>
        <fullName evidence="1">Uncharacterized protein</fullName>
    </submittedName>
</protein>
<name>A0A8S1RRY1_9CILI</name>
<dbReference type="AlphaFoldDB" id="A0A8S1RRY1"/>
<comment type="caution">
    <text evidence="1">The sequence shown here is derived from an EMBL/GenBank/DDBJ whole genome shotgun (WGS) entry which is preliminary data.</text>
</comment>
<evidence type="ECO:0000313" key="1">
    <source>
        <dbReference type="EMBL" id="CAD8130093.1"/>
    </source>
</evidence>
<sequence>MKKLISTSSYSRYKLNNNSTRIDSFPDSTRVLQMNISHYEDALSQEVFISTTYEHIREVRDLIANSRQSIKPLREAISQLRYQIQTIEYQQKKDQINSEYDISQCIQWFYSKKQINLKLFKLESLPCYKIKFRNCNTMIKKQFKILTPQNLELLIQLLQLDNTHIKNINNENCDHNKKQFCQYYIFCQQINFILLNNFVTKTIYDKNNV</sequence>
<organism evidence="1 2">
    <name type="scientific">Paramecium sonneborni</name>
    <dbReference type="NCBI Taxonomy" id="65129"/>
    <lineage>
        <taxon>Eukaryota</taxon>
        <taxon>Sar</taxon>
        <taxon>Alveolata</taxon>
        <taxon>Ciliophora</taxon>
        <taxon>Intramacronucleata</taxon>
        <taxon>Oligohymenophorea</taxon>
        <taxon>Peniculida</taxon>
        <taxon>Parameciidae</taxon>
        <taxon>Paramecium</taxon>
    </lineage>
</organism>
<proteinExistence type="predicted"/>
<dbReference type="Proteomes" id="UP000692954">
    <property type="component" value="Unassembled WGS sequence"/>
</dbReference>
<dbReference type="EMBL" id="CAJJDN010000262">
    <property type="protein sequence ID" value="CAD8130093.1"/>
    <property type="molecule type" value="Genomic_DNA"/>
</dbReference>